<feature type="non-terminal residue" evidence="1">
    <location>
        <position position="1"/>
    </location>
</feature>
<sequence>TPCSPLVVDAVFVTKVIGQLQLVKLWAKLRIQGKGRSCARAVGRFRRFVAPPTGRASGIIHGVRLADGNSKTAFTA</sequence>
<evidence type="ECO:0000313" key="2">
    <source>
        <dbReference type="Proteomes" id="UP001519460"/>
    </source>
</evidence>
<accession>A0ABD0K978</accession>
<feature type="non-terminal residue" evidence="1">
    <location>
        <position position="76"/>
    </location>
</feature>
<evidence type="ECO:0000313" key="1">
    <source>
        <dbReference type="EMBL" id="KAK7483646.1"/>
    </source>
</evidence>
<dbReference type="Proteomes" id="UP001519460">
    <property type="component" value="Unassembled WGS sequence"/>
</dbReference>
<comment type="caution">
    <text evidence="1">The sequence shown here is derived from an EMBL/GenBank/DDBJ whole genome shotgun (WGS) entry which is preliminary data.</text>
</comment>
<gene>
    <name evidence="1" type="ORF">BaRGS_00025079</name>
</gene>
<proteinExistence type="predicted"/>
<organism evidence="1 2">
    <name type="scientific">Batillaria attramentaria</name>
    <dbReference type="NCBI Taxonomy" id="370345"/>
    <lineage>
        <taxon>Eukaryota</taxon>
        <taxon>Metazoa</taxon>
        <taxon>Spiralia</taxon>
        <taxon>Lophotrochozoa</taxon>
        <taxon>Mollusca</taxon>
        <taxon>Gastropoda</taxon>
        <taxon>Caenogastropoda</taxon>
        <taxon>Sorbeoconcha</taxon>
        <taxon>Cerithioidea</taxon>
        <taxon>Batillariidae</taxon>
        <taxon>Batillaria</taxon>
    </lineage>
</organism>
<name>A0ABD0K978_9CAEN</name>
<dbReference type="AlphaFoldDB" id="A0ABD0K978"/>
<dbReference type="EMBL" id="JACVVK020000223">
    <property type="protein sequence ID" value="KAK7483646.1"/>
    <property type="molecule type" value="Genomic_DNA"/>
</dbReference>
<protein>
    <submittedName>
        <fullName evidence="1">Uncharacterized protein</fullName>
    </submittedName>
</protein>
<keyword evidence="2" id="KW-1185">Reference proteome</keyword>
<reference evidence="1 2" key="1">
    <citation type="journal article" date="2023" name="Sci. Data">
        <title>Genome assembly of the Korean intertidal mud-creeper Batillaria attramentaria.</title>
        <authorList>
            <person name="Patra A.K."/>
            <person name="Ho P.T."/>
            <person name="Jun S."/>
            <person name="Lee S.J."/>
            <person name="Kim Y."/>
            <person name="Won Y.J."/>
        </authorList>
    </citation>
    <scope>NUCLEOTIDE SEQUENCE [LARGE SCALE GENOMIC DNA]</scope>
    <source>
        <strain evidence="1">Wonlab-2016</strain>
    </source>
</reference>